<dbReference type="InterPro" id="IPR037151">
    <property type="entry name" value="AlkB-like_sf"/>
</dbReference>
<dbReference type="AlphaFoldDB" id="A0A286DC37"/>
<evidence type="ECO:0000313" key="10">
    <source>
        <dbReference type="EMBL" id="SOD56179.1"/>
    </source>
</evidence>
<keyword evidence="11" id="KW-1185">Reference proteome</keyword>
<dbReference type="Pfam" id="PF13532">
    <property type="entry name" value="2OG-FeII_Oxy_2"/>
    <property type="match status" value="1"/>
</dbReference>
<gene>
    <name evidence="10" type="ORF">SAMN06296416_1092</name>
</gene>
<keyword evidence="2" id="KW-0479">Metal-binding</keyword>
<comment type="cofactor">
    <cofactor evidence="1">
        <name>Fe(2+)</name>
        <dbReference type="ChEBI" id="CHEBI:29033"/>
    </cofactor>
</comment>
<dbReference type="GO" id="GO:0006307">
    <property type="term" value="P:DNA alkylation repair"/>
    <property type="evidence" value="ECO:0007669"/>
    <property type="project" value="InterPro"/>
</dbReference>
<organism evidence="10 11">
    <name type="scientific">Pseudoxanthomonas wuyuanensis</name>
    <dbReference type="NCBI Taxonomy" id="1073196"/>
    <lineage>
        <taxon>Bacteria</taxon>
        <taxon>Pseudomonadati</taxon>
        <taxon>Pseudomonadota</taxon>
        <taxon>Gammaproteobacteria</taxon>
        <taxon>Lysobacterales</taxon>
        <taxon>Lysobacteraceae</taxon>
        <taxon>Pseudoxanthomonas</taxon>
    </lineage>
</organism>
<dbReference type="InterPro" id="IPR005123">
    <property type="entry name" value="Oxoglu/Fe-dep_dioxygenase_dom"/>
</dbReference>
<evidence type="ECO:0000256" key="5">
    <source>
        <dbReference type="ARBA" id="ARBA00022964"/>
    </source>
</evidence>
<sequence length="218" mass="24276">MTLSPPTILNRPVTNGESLALPGADVRLRPGWLDANSADALLGVLLDGLPWEVHRIRLFGRQVDSPRLSCWIGDADAVYRYSGTRFEPHPWSAALAELRERLQAETGARFNSVLANRYRDGRDAMGWHSDDEPELGPQPLIASISLGAERRFLLKHRREAGYRAGLPLPHGSLLLMAGDTQRNYRHALPRTAKPVGERINLTFRWIAPGHHKSGARMA</sequence>
<evidence type="ECO:0000256" key="2">
    <source>
        <dbReference type="ARBA" id="ARBA00022723"/>
    </source>
</evidence>
<dbReference type="FunFam" id="2.60.120.590:FF:000004">
    <property type="entry name" value="DNA oxidative demethylase ALKBH2"/>
    <property type="match status" value="1"/>
</dbReference>
<feature type="domain" description="Fe2OG dioxygenase" evidence="9">
    <location>
        <begin position="109"/>
        <end position="207"/>
    </location>
</feature>
<evidence type="ECO:0000256" key="7">
    <source>
        <dbReference type="ARBA" id="ARBA00023004"/>
    </source>
</evidence>
<evidence type="ECO:0000256" key="6">
    <source>
        <dbReference type="ARBA" id="ARBA00023002"/>
    </source>
</evidence>
<keyword evidence="4" id="KW-0460">Magnesium</keyword>
<evidence type="ECO:0000256" key="3">
    <source>
        <dbReference type="ARBA" id="ARBA00022763"/>
    </source>
</evidence>
<dbReference type="GO" id="GO:0016705">
    <property type="term" value="F:oxidoreductase activity, acting on paired donors, with incorporation or reduction of molecular oxygen"/>
    <property type="evidence" value="ECO:0007669"/>
    <property type="project" value="UniProtKB-ARBA"/>
</dbReference>
<dbReference type="Gene3D" id="2.60.120.590">
    <property type="entry name" value="Alpha-ketoglutarate-dependent dioxygenase AlkB-like"/>
    <property type="match status" value="1"/>
</dbReference>
<evidence type="ECO:0000313" key="11">
    <source>
        <dbReference type="Proteomes" id="UP000219374"/>
    </source>
</evidence>
<dbReference type="RefSeq" id="WP_097123131.1">
    <property type="nucleotide sequence ID" value="NZ_OCND01000009.1"/>
</dbReference>
<dbReference type="GO" id="GO:0046872">
    <property type="term" value="F:metal ion binding"/>
    <property type="evidence" value="ECO:0007669"/>
    <property type="project" value="UniProtKB-KW"/>
</dbReference>
<keyword evidence="8" id="KW-0234">DNA repair</keyword>
<dbReference type="PANTHER" id="PTHR31212:SF4">
    <property type="entry name" value="ALPHA-KETOGLUTARATE-DEPENDENT DIOXYGENASE ALKB HOMOLOG 3"/>
    <property type="match status" value="1"/>
</dbReference>
<name>A0A286DC37_9GAMM</name>
<dbReference type="GO" id="GO:0016787">
    <property type="term" value="F:hydrolase activity"/>
    <property type="evidence" value="ECO:0007669"/>
    <property type="project" value="UniProtKB-ARBA"/>
</dbReference>
<dbReference type="GO" id="GO:0140097">
    <property type="term" value="F:catalytic activity, acting on DNA"/>
    <property type="evidence" value="ECO:0007669"/>
    <property type="project" value="UniProtKB-ARBA"/>
</dbReference>
<keyword evidence="7" id="KW-0408">Iron</keyword>
<dbReference type="GO" id="GO:0032451">
    <property type="term" value="F:demethylase activity"/>
    <property type="evidence" value="ECO:0007669"/>
    <property type="project" value="UniProtKB-ARBA"/>
</dbReference>
<accession>A0A286DC37</accession>
<dbReference type="SUPFAM" id="SSF51197">
    <property type="entry name" value="Clavaminate synthase-like"/>
    <property type="match status" value="1"/>
</dbReference>
<dbReference type="InterPro" id="IPR027450">
    <property type="entry name" value="AlkB-like"/>
</dbReference>
<keyword evidence="6" id="KW-0560">Oxidoreductase</keyword>
<dbReference type="EMBL" id="OCND01000009">
    <property type="protein sequence ID" value="SOD56179.1"/>
    <property type="molecule type" value="Genomic_DNA"/>
</dbReference>
<proteinExistence type="predicted"/>
<dbReference type="PANTHER" id="PTHR31212">
    <property type="entry name" value="ALPHA-KETOGLUTARATE-DEPENDENT DIOXYGENASE ALKB HOMOLOG 3"/>
    <property type="match status" value="1"/>
</dbReference>
<dbReference type="OrthoDB" id="190276at2"/>
<evidence type="ECO:0000259" key="9">
    <source>
        <dbReference type="PROSITE" id="PS51471"/>
    </source>
</evidence>
<evidence type="ECO:0000256" key="1">
    <source>
        <dbReference type="ARBA" id="ARBA00001954"/>
    </source>
</evidence>
<evidence type="ECO:0000256" key="4">
    <source>
        <dbReference type="ARBA" id="ARBA00022842"/>
    </source>
</evidence>
<keyword evidence="5 10" id="KW-0223">Dioxygenase</keyword>
<dbReference type="InterPro" id="IPR032854">
    <property type="entry name" value="ALKBH3"/>
</dbReference>
<dbReference type="PROSITE" id="PS51471">
    <property type="entry name" value="FE2OG_OXY"/>
    <property type="match status" value="1"/>
</dbReference>
<keyword evidence="3" id="KW-0227">DNA damage</keyword>
<reference evidence="10 11" key="1">
    <citation type="submission" date="2017-09" db="EMBL/GenBank/DDBJ databases">
        <authorList>
            <person name="Ehlers B."/>
            <person name="Leendertz F.H."/>
        </authorList>
    </citation>
    <scope>NUCLEOTIDE SEQUENCE [LARGE SCALE GENOMIC DNA]</scope>
    <source>
        <strain evidence="10 11">CGMCC 1.10978</strain>
    </source>
</reference>
<protein>
    <submittedName>
        <fullName evidence="10">DNA-N1-methyladenine dioxygenase</fullName>
    </submittedName>
</protein>
<dbReference type="Proteomes" id="UP000219374">
    <property type="component" value="Unassembled WGS sequence"/>
</dbReference>
<dbReference type="GO" id="GO:0051213">
    <property type="term" value="F:dioxygenase activity"/>
    <property type="evidence" value="ECO:0007669"/>
    <property type="project" value="UniProtKB-KW"/>
</dbReference>
<evidence type="ECO:0000256" key="8">
    <source>
        <dbReference type="ARBA" id="ARBA00023204"/>
    </source>
</evidence>